<feature type="transmembrane region" description="Helical" evidence="9">
    <location>
        <begin position="233"/>
        <end position="259"/>
    </location>
</feature>
<reference evidence="12 13" key="1">
    <citation type="submission" date="2010-12" db="EMBL/GenBank/DDBJ databases">
        <authorList>
            <person name="Muzny D."/>
            <person name="Qin X."/>
            <person name="Deng J."/>
            <person name="Jiang H."/>
            <person name="Liu Y."/>
            <person name="Qu J."/>
            <person name="Song X.-Z."/>
            <person name="Zhang L."/>
            <person name="Thornton R."/>
            <person name="Coyle M."/>
            <person name="Francisco L."/>
            <person name="Jackson L."/>
            <person name="Javaid M."/>
            <person name="Korchina V."/>
            <person name="Kovar C."/>
            <person name="Mata R."/>
            <person name="Mathew T."/>
            <person name="Ngo R."/>
            <person name="Nguyen L."/>
            <person name="Nguyen N."/>
            <person name="Okwuonu G."/>
            <person name="Ongeri F."/>
            <person name="Pham C."/>
            <person name="Simmons D."/>
            <person name="Wilczek-Boney K."/>
            <person name="Hale W."/>
            <person name="Jakkamsetti A."/>
            <person name="Pham P."/>
            <person name="Ruth R."/>
            <person name="San Lucas F."/>
            <person name="Warren J."/>
            <person name="Zhang J."/>
            <person name="Zhao Z."/>
            <person name="Zhou C."/>
            <person name="Zhu D."/>
            <person name="Lee S."/>
            <person name="Bess C."/>
            <person name="Blankenburg K."/>
            <person name="Forbes L."/>
            <person name="Fu Q."/>
            <person name="Gubbala S."/>
            <person name="Hirani K."/>
            <person name="Jayaseelan J.C."/>
            <person name="Lara F."/>
            <person name="Munidasa M."/>
            <person name="Palculict T."/>
            <person name="Patil S."/>
            <person name="Pu L.-L."/>
            <person name="Saada N."/>
            <person name="Tang L."/>
            <person name="Weissenberger G."/>
            <person name="Zhu Y."/>
            <person name="Hemphill L."/>
            <person name="Shang Y."/>
            <person name="Youmans B."/>
            <person name="Ayvaz T."/>
            <person name="Ross M."/>
            <person name="Santibanez J."/>
            <person name="Aqrawi P."/>
            <person name="Gross S."/>
            <person name="Joshi V."/>
            <person name="Fowler G."/>
            <person name="Nazareth L."/>
            <person name="Reid J."/>
            <person name="Worley K."/>
            <person name="Petrosino J."/>
            <person name="Highlander S."/>
            <person name="Gibbs R."/>
        </authorList>
    </citation>
    <scope>NUCLEOTIDE SEQUENCE [LARGE SCALE GENOMIC DNA]</scope>
    <source>
        <strain evidence="13">DSM 15952 / CCUG 50447 / LMG 22039 / TP 1.5</strain>
    </source>
</reference>
<dbReference type="PROSITE" id="PS50893">
    <property type="entry name" value="ABC_TRANSPORTER_2"/>
    <property type="match status" value="1"/>
</dbReference>
<keyword evidence="5" id="KW-0547">Nucleotide-binding</keyword>
<comment type="subcellular location">
    <subcellularLocation>
        <location evidence="1">Cell membrane</location>
        <topology evidence="1">Multi-pass membrane protein</topology>
    </subcellularLocation>
</comment>
<dbReference type="InterPro" id="IPR003439">
    <property type="entry name" value="ABC_transporter-like_ATP-bd"/>
</dbReference>
<evidence type="ECO:0000256" key="2">
    <source>
        <dbReference type="ARBA" id="ARBA00022448"/>
    </source>
</evidence>
<evidence type="ECO:0000256" key="7">
    <source>
        <dbReference type="ARBA" id="ARBA00022989"/>
    </source>
</evidence>
<evidence type="ECO:0000256" key="5">
    <source>
        <dbReference type="ARBA" id="ARBA00022741"/>
    </source>
</evidence>
<dbReference type="Proteomes" id="UP000010296">
    <property type="component" value="Unassembled WGS sequence"/>
</dbReference>
<evidence type="ECO:0000313" key="13">
    <source>
        <dbReference type="Proteomes" id="UP000010296"/>
    </source>
</evidence>
<keyword evidence="13" id="KW-1185">Reference proteome</keyword>
<feature type="domain" description="ABC transmembrane type-1" evidence="11">
    <location>
        <begin position="20"/>
        <end position="299"/>
    </location>
</feature>
<organism evidence="12 13">
    <name type="scientific">Enterococcus italicus (strain DSM 15952 / CCUG 50447 / LMG 22039 / TP 1.5)</name>
    <dbReference type="NCBI Taxonomy" id="888064"/>
    <lineage>
        <taxon>Bacteria</taxon>
        <taxon>Bacillati</taxon>
        <taxon>Bacillota</taxon>
        <taxon>Bacilli</taxon>
        <taxon>Lactobacillales</taxon>
        <taxon>Enterococcaceae</taxon>
        <taxon>Enterococcus</taxon>
    </lineage>
</organism>
<dbReference type="InterPro" id="IPR003593">
    <property type="entry name" value="AAA+_ATPase"/>
</dbReference>
<keyword evidence="7 9" id="KW-1133">Transmembrane helix</keyword>
<dbReference type="InterPro" id="IPR039421">
    <property type="entry name" value="Type_1_exporter"/>
</dbReference>
<proteinExistence type="predicted"/>
<dbReference type="PROSITE" id="PS00211">
    <property type="entry name" value="ABC_TRANSPORTER_1"/>
    <property type="match status" value="1"/>
</dbReference>
<evidence type="ECO:0000256" key="8">
    <source>
        <dbReference type="ARBA" id="ARBA00023136"/>
    </source>
</evidence>
<evidence type="ECO:0000259" key="11">
    <source>
        <dbReference type="PROSITE" id="PS50929"/>
    </source>
</evidence>
<dbReference type="Gene3D" id="3.40.50.300">
    <property type="entry name" value="P-loop containing nucleotide triphosphate hydrolases"/>
    <property type="match status" value="1"/>
</dbReference>
<evidence type="ECO:0000256" key="6">
    <source>
        <dbReference type="ARBA" id="ARBA00022840"/>
    </source>
</evidence>
<evidence type="ECO:0000256" key="1">
    <source>
        <dbReference type="ARBA" id="ARBA00004651"/>
    </source>
</evidence>
<evidence type="ECO:0000256" key="3">
    <source>
        <dbReference type="ARBA" id="ARBA00022475"/>
    </source>
</evidence>
<protein>
    <submittedName>
        <fullName evidence="12">ABC transporter, ATP-binding protein</fullName>
    </submittedName>
</protein>
<dbReference type="SUPFAM" id="SSF90123">
    <property type="entry name" value="ABC transporter transmembrane region"/>
    <property type="match status" value="1"/>
</dbReference>
<dbReference type="HOGENOM" id="CLU_000604_84_3_9"/>
<feature type="transmembrane region" description="Helical" evidence="9">
    <location>
        <begin position="12"/>
        <end position="37"/>
    </location>
</feature>
<dbReference type="InterPro" id="IPR017871">
    <property type="entry name" value="ABC_transporter-like_CS"/>
</dbReference>
<keyword evidence="6 12" id="KW-0067">ATP-binding</keyword>
<feature type="transmembrane region" description="Helical" evidence="9">
    <location>
        <begin position="279"/>
        <end position="297"/>
    </location>
</feature>
<keyword evidence="2" id="KW-0813">Transport</keyword>
<dbReference type="Pfam" id="PF00664">
    <property type="entry name" value="ABC_membrane"/>
    <property type="match status" value="1"/>
</dbReference>
<feature type="transmembrane region" description="Helical" evidence="9">
    <location>
        <begin position="131"/>
        <end position="150"/>
    </location>
</feature>
<dbReference type="GO" id="GO:0016887">
    <property type="term" value="F:ATP hydrolysis activity"/>
    <property type="evidence" value="ECO:0007669"/>
    <property type="project" value="InterPro"/>
</dbReference>
<keyword evidence="3" id="KW-1003">Cell membrane</keyword>
<dbReference type="eggNOG" id="COG1132">
    <property type="taxonomic scope" value="Bacteria"/>
</dbReference>
<dbReference type="FunFam" id="3.40.50.300:FF:000854">
    <property type="entry name" value="Multidrug ABC transporter ATP-binding protein"/>
    <property type="match status" value="1"/>
</dbReference>
<dbReference type="AlphaFoldDB" id="E6LHH3"/>
<dbReference type="InterPro" id="IPR027417">
    <property type="entry name" value="P-loop_NTPase"/>
</dbReference>
<evidence type="ECO:0000256" key="9">
    <source>
        <dbReference type="SAM" id="Phobius"/>
    </source>
</evidence>
<dbReference type="Gene3D" id="1.20.1560.10">
    <property type="entry name" value="ABC transporter type 1, transmembrane domain"/>
    <property type="match status" value="1"/>
</dbReference>
<dbReference type="GO" id="GO:0005886">
    <property type="term" value="C:plasma membrane"/>
    <property type="evidence" value="ECO:0007669"/>
    <property type="project" value="UniProtKB-SubCell"/>
</dbReference>
<dbReference type="GO" id="GO:0005524">
    <property type="term" value="F:ATP binding"/>
    <property type="evidence" value="ECO:0007669"/>
    <property type="project" value="UniProtKB-KW"/>
</dbReference>
<dbReference type="PROSITE" id="PS50929">
    <property type="entry name" value="ABC_TM1F"/>
    <property type="match status" value="1"/>
</dbReference>
<keyword evidence="8 9" id="KW-0472">Membrane</keyword>
<dbReference type="InterPro" id="IPR011527">
    <property type="entry name" value="ABC1_TM_dom"/>
</dbReference>
<gene>
    <name evidence="12" type="ORF">HMPREF9088_1813</name>
</gene>
<keyword evidence="4 9" id="KW-0812">Transmembrane</keyword>
<feature type="domain" description="ABC transporter" evidence="10">
    <location>
        <begin position="333"/>
        <end position="569"/>
    </location>
</feature>
<evidence type="ECO:0000256" key="4">
    <source>
        <dbReference type="ARBA" id="ARBA00022692"/>
    </source>
</evidence>
<accession>E6LHH3</accession>
<dbReference type="PANTHER" id="PTHR43394:SF1">
    <property type="entry name" value="ATP-BINDING CASSETTE SUB-FAMILY B MEMBER 10, MITOCHONDRIAL"/>
    <property type="match status" value="1"/>
</dbReference>
<dbReference type="InterPro" id="IPR036640">
    <property type="entry name" value="ABC1_TM_sf"/>
</dbReference>
<feature type="transmembrane region" description="Helical" evidence="9">
    <location>
        <begin position="156"/>
        <end position="175"/>
    </location>
</feature>
<dbReference type="PANTHER" id="PTHR43394">
    <property type="entry name" value="ATP-DEPENDENT PERMEASE MDL1, MITOCHONDRIAL"/>
    <property type="match status" value="1"/>
</dbReference>
<dbReference type="STRING" id="888064.HMPREF9088_1813"/>
<evidence type="ECO:0000313" key="12">
    <source>
        <dbReference type="EMBL" id="EFU73372.1"/>
    </source>
</evidence>
<feature type="transmembrane region" description="Helical" evidence="9">
    <location>
        <begin position="57"/>
        <end position="76"/>
    </location>
</feature>
<dbReference type="CDD" id="cd18548">
    <property type="entry name" value="ABC_6TM_Tm287_like"/>
    <property type="match status" value="1"/>
</dbReference>
<dbReference type="GO" id="GO:0015421">
    <property type="term" value="F:ABC-type oligopeptide transporter activity"/>
    <property type="evidence" value="ECO:0007669"/>
    <property type="project" value="TreeGrafter"/>
</dbReference>
<dbReference type="Pfam" id="PF00005">
    <property type="entry name" value="ABC_tran"/>
    <property type="match status" value="1"/>
</dbReference>
<evidence type="ECO:0000259" key="10">
    <source>
        <dbReference type="PROSITE" id="PS50893"/>
    </source>
</evidence>
<dbReference type="SMART" id="SM00382">
    <property type="entry name" value="AAA"/>
    <property type="match status" value="1"/>
</dbReference>
<comment type="caution">
    <text evidence="12">The sequence shown here is derived from an EMBL/GenBank/DDBJ whole genome shotgun (WGS) entry which is preliminary data.</text>
</comment>
<name>E6LHH3_ENTI1</name>
<sequence length="578" mass="64015">MLKLMWRYTMRYKGFVLMNLICAMGFVLIELGLPTLLAQMIDEGAKNNDVAYVEKMGWYMLLVVLVGILLNIGLGISTARITSNITADIRDDLFAKTQTYSHIEYEQIGMASLITRVTNDAYQIMLFLQNILRMGLVTPLMFGMSLFMVFRTSAYLGMFVLAALPILLIGVIAIAKISDPLSKTQQTNLDKMNSILRENLSGLRVIRAFVKEDFEEKRFATVNDAYATSSKKLFWLMAFAQPGFFFLFNIVMIVIIWTGSIQINQGSLEVGTLIAFIEYIFHALFSFMLFATVFMLYPRAAVSAGRIEEALAIESEIVSPKNGITQTKTAGVLSYQNVTFAYPGQSETPVIRTISFTANPGETVAFIGSTGSGKSTLVQLIPRFFDVSAGSIELDGHDVRAYDLPALRNKIGYVPQKAVLFSGTIAENLRYGKEDATEEEILAALTLAQAMEFVSALPEGIDTQISEGGSNLSGGQKQRLAIARAIIRHPEVYIFDDSFSALDYQTDAKLRAALYDVTRQATVLIVAQRVGTIRHADKIIVLNEGQVVGTGTHEELLETCPVYYDIASSQLTEEELKK</sequence>
<dbReference type="SUPFAM" id="SSF52540">
    <property type="entry name" value="P-loop containing nucleoside triphosphate hydrolases"/>
    <property type="match status" value="1"/>
</dbReference>
<dbReference type="EMBL" id="AEPV01000069">
    <property type="protein sequence ID" value="EFU73372.1"/>
    <property type="molecule type" value="Genomic_DNA"/>
</dbReference>